<sequence length="354" mass="40296">MLSRMCDMALPETFVEGFHDEATVRKMSYKTLGKTGLSVSRISLGAGVFSYFYGDYNIEECKETVLEALKAGINFIDTGPWYGHGESETILGMCLEGIPRKAYYLASKVGRYEKDPKLMFDFTAEKTEKSIDESLKRLKVDYVDLLQVHDIEFAPTLQMVVEETLPTVQKIVQSGKAKHIGVTGYPLNTLKECIEKSQVPIETILTYCRSSMIDNSLDDYITFLKRKNIGIINAAVNSMGLLTNKGPPDWHPAMETVKQICKEASEYCKRENVELGKLAVYNGLENPDTDTVLIGMNNRKLLNYNLEALRNGLNEQEANAYNKVKRIFQKLPAKTHWENFELERFRKNEFKFAE</sequence>
<feature type="domain" description="NADP-dependent oxidoreductase" evidence="1">
    <location>
        <begin position="42"/>
        <end position="324"/>
    </location>
</feature>
<dbReference type="Proteomes" id="UP001566132">
    <property type="component" value="Unassembled WGS sequence"/>
</dbReference>
<evidence type="ECO:0000313" key="2">
    <source>
        <dbReference type="EMBL" id="KAL1493975.1"/>
    </source>
</evidence>
<dbReference type="CDD" id="cd19163">
    <property type="entry name" value="AKR_galDH"/>
    <property type="match status" value="1"/>
</dbReference>
<dbReference type="Gene3D" id="3.20.20.100">
    <property type="entry name" value="NADP-dependent oxidoreductase domain"/>
    <property type="match status" value="1"/>
</dbReference>
<dbReference type="PANTHER" id="PTHR42686:SF1">
    <property type="entry name" value="GH17980P-RELATED"/>
    <property type="match status" value="1"/>
</dbReference>
<evidence type="ECO:0000313" key="3">
    <source>
        <dbReference type="Proteomes" id="UP001566132"/>
    </source>
</evidence>
<dbReference type="FunFam" id="3.20.20.100:FF:000011">
    <property type="entry name" value="Aldo/keto reductase"/>
    <property type="match status" value="1"/>
</dbReference>
<dbReference type="SUPFAM" id="SSF51430">
    <property type="entry name" value="NAD(P)-linked oxidoreductase"/>
    <property type="match status" value="1"/>
</dbReference>
<protein>
    <recommendedName>
        <fullName evidence="1">NADP-dependent oxidoreductase domain-containing protein</fullName>
    </recommendedName>
</protein>
<dbReference type="PRINTS" id="PR00069">
    <property type="entry name" value="ALDKETRDTASE"/>
</dbReference>
<organism evidence="2 3">
    <name type="scientific">Hypothenemus hampei</name>
    <name type="common">Coffee berry borer</name>
    <dbReference type="NCBI Taxonomy" id="57062"/>
    <lineage>
        <taxon>Eukaryota</taxon>
        <taxon>Metazoa</taxon>
        <taxon>Ecdysozoa</taxon>
        <taxon>Arthropoda</taxon>
        <taxon>Hexapoda</taxon>
        <taxon>Insecta</taxon>
        <taxon>Pterygota</taxon>
        <taxon>Neoptera</taxon>
        <taxon>Endopterygota</taxon>
        <taxon>Coleoptera</taxon>
        <taxon>Polyphaga</taxon>
        <taxon>Cucujiformia</taxon>
        <taxon>Curculionidae</taxon>
        <taxon>Scolytinae</taxon>
        <taxon>Hypothenemus</taxon>
    </lineage>
</organism>
<gene>
    <name evidence="2" type="ORF">ABEB36_009654</name>
</gene>
<dbReference type="EMBL" id="JBDJPC010000007">
    <property type="protein sequence ID" value="KAL1493975.1"/>
    <property type="molecule type" value="Genomic_DNA"/>
</dbReference>
<proteinExistence type="predicted"/>
<dbReference type="PANTHER" id="PTHR42686">
    <property type="entry name" value="GH17980P-RELATED"/>
    <property type="match status" value="1"/>
</dbReference>
<dbReference type="AlphaFoldDB" id="A0ABD1EJZ5"/>
<name>A0ABD1EJZ5_HYPHA</name>
<dbReference type="InterPro" id="IPR023210">
    <property type="entry name" value="NADP_OxRdtase_dom"/>
</dbReference>
<reference evidence="2 3" key="1">
    <citation type="submission" date="2024-05" db="EMBL/GenBank/DDBJ databases">
        <title>Genetic variation in Jamaican populations of the coffee berry borer (Hypothenemus hampei).</title>
        <authorList>
            <person name="Errbii M."/>
            <person name="Myrie A."/>
        </authorList>
    </citation>
    <scope>NUCLEOTIDE SEQUENCE [LARGE SCALE GENOMIC DNA]</scope>
    <source>
        <strain evidence="2">JA-Hopewell-2020-01-JO</strain>
        <tissue evidence="2">Whole body</tissue>
    </source>
</reference>
<keyword evidence="3" id="KW-1185">Reference proteome</keyword>
<dbReference type="InterPro" id="IPR044479">
    <property type="entry name" value="LGALDH-like"/>
</dbReference>
<dbReference type="InterPro" id="IPR020471">
    <property type="entry name" value="AKR"/>
</dbReference>
<dbReference type="Pfam" id="PF00248">
    <property type="entry name" value="Aldo_ket_red"/>
    <property type="match status" value="1"/>
</dbReference>
<evidence type="ECO:0000259" key="1">
    <source>
        <dbReference type="Pfam" id="PF00248"/>
    </source>
</evidence>
<accession>A0ABD1EJZ5</accession>
<dbReference type="InterPro" id="IPR036812">
    <property type="entry name" value="NAD(P)_OxRdtase_dom_sf"/>
</dbReference>
<comment type="caution">
    <text evidence="2">The sequence shown here is derived from an EMBL/GenBank/DDBJ whole genome shotgun (WGS) entry which is preliminary data.</text>
</comment>